<evidence type="ECO:0000259" key="5">
    <source>
        <dbReference type="PROSITE" id="PS01124"/>
    </source>
</evidence>
<evidence type="ECO:0000256" key="4">
    <source>
        <dbReference type="SAM" id="Phobius"/>
    </source>
</evidence>
<keyword evidence="4" id="KW-0472">Membrane</keyword>
<dbReference type="Pfam" id="PF17853">
    <property type="entry name" value="GGDEF_2"/>
    <property type="match status" value="1"/>
</dbReference>
<dbReference type="PANTHER" id="PTHR43280:SF28">
    <property type="entry name" value="HTH-TYPE TRANSCRIPTIONAL ACTIVATOR RHAS"/>
    <property type="match status" value="1"/>
</dbReference>
<dbReference type="Gene3D" id="1.10.10.60">
    <property type="entry name" value="Homeodomain-like"/>
    <property type="match status" value="2"/>
</dbReference>
<dbReference type="SUPFAM" id="SSF46689">
    <property type="entry name" value="Homeodomain-like"/>
    <property type="match status" value="2"/>
</dbReference>
<feature type="domain" description="HTH araC/xylS-type" evidence="5">
    <location>
        <begin position="683"/>
        <end position="781"/>
    </location>
</feature>
<dbReference type="EMBL" id="SIRE01000008">
    <property type="protein sequence ID" value="TBL78945.1"/>
    <property type="molecule type" value="Genomic_DNA"/>
</dbReference>
<keyword evidence="3" id="KW-0804">Transcription</keyword>
<dbReference type="GO" id="GO:0043565">
    <property type="term" value="F:sequence-specific DNA binding"/>
    <property type="evidence" value="ECO:0007669"/>
    <property type="project" value="InterPro"/>
</dbReference>
<evidence type="ECO:0000256" key="1">
    <source>
        <dbReference type="ARBA" id="ARBA00023015"/>
    </source>
</evidence>
<dbReference type="InterPro" id="IPR041522">
    <property type="entry name" value="CdaR_GGDEF"/>
</dbReference>
<reference evidence="6 7" key="1">
    <citation type="submission" date="2019-02" db="EMBL/GenBank/DDBJ databases">
        <title>Paenibacillus sp. nov., isolated from surface-sterilized tissue of Thalictrum simplex L.</title>
        <authorList>
            <person name="Tuo L."/>
        </authorList>
    </citation>
    <scope>NUCLEOTIDE SEQUENCE [LARGE SCALE GENOMIC DNA]</scope>
    <source>
        <strain evidence="6 7">N2SHLJ1</strain>
    </source>
</reference>
<dbReference type="InterPro" id="IPR020449">
    <property type="entry name" value="Tscrpt_reg_AraC-type_HTH"/>
</dbReference>
<dbReference type="Proteomes" id="UP000293142">
    <property type="component" value="Unassembled WGS sequence"/>
</dbReference>
<comment type="caution">
    <text evidence="6">The sequence shown here is derived from an EMBL/GenBank/DDBJ whole genome shotgun (WGS) entry which is preliminary data.</text>
</comment>
<dbReference type="InterPro" id="IPR018060">
    <property type="entry name" value="HTH_AraC"/>
</dbReference>
<dbReference type="PROSITE" id="PS00041">
    <property type="entry name" value="HTH_ARAC_FAMILY_1"/>
    <property type="match status" value="1"/>
</dbReference>
<accession>A0A4Q9DSK8</accession>
<keyword evidence="7" id="KW-1185">Reference proteome</keyword>
<proteinExistence type="predicted"/>
<evidence type="ECO:0000256" key="2">
    <source>
        <dbReference type="ARBA" id="ARBA00023125"/>
    </source>
</evidence>
<keyword evidence="4" id="KW-0812">Transmembrane</keyword>
<name>A0A4Q9DSK8_9BACL</name>
<evidence type="ECO:0000313" key="6">
    <source>
        <dbReference type="EMBL" id="TBL78945.1"/>
    </source>
</evidence>
<dbReference type="Pfam" id="PF12833">
    <property type="entry name" value="HTH_18"/>
    <property type="match status" value="1"/>
</dbReference>
<evidence type="ECO:0000256" key="3">
    <source>
        <dbReference type="ARBA" id="ARBA00023163"/>
    </source>
</evidence>
<dbReference type="AlphaFoldDB" id="A0A4Q9DSK8"/>
<dbReference type="PANTHER" id="PTHR43280">
    <property type="entry name" value="ARAC-FAMILY TRANSCRIPTIONAL REGULATOR"/>
    <property type="match status" value="1"/>
</dbReference>
<dbReference type="OrthoDB" id="2498619at2"/>
<dbReference type="PRINTS" id="PR00032">
    <property type="entry name" value="HTHARAC"/>
</dbReference>
<protein>
    <submittedName>
        <fullName evidence="6">AraC family transcriptional regulator</fullName>
    </submittedName>
</protein>
<organism evidence="6 7">
    <name type="scientific">Paenibacillus thalictri</name>
    <dbReference type="NCBI Taxonomy" id="2527873"/>
    <lineage>
        <taxon>Bacteria</taxon>
        <taxon>Bacillati</taxon>
        <taxon>Bacillota</taxon>
        <taxon>Bacilli</taxon>
        <taxon>Bacillales</taxon>
        <taxon>Paenibacillaceae</taxon>
        <taxon>Paenibacillus</taxon>
    </lineage>
</organism>
<dbReference type="InterPro" id="IPR009057">
    <property type="entry name" value="Homeodomain-like_sf"/>
</dbReference>
<feature type="transmembrane region" description="Helical" evidence="4">
    <location>
        <begin position="20"/>
        <end position="38"/>
    </location>
</feature>
<dbReference type="PROSITE" id="PS01124">
    <property type="entry name" value="HTH_ARAC_FAMILY_2"/>
    <property type="match status" value="1"/>
</dbReference>
<keyword evidence="1" id="KW-0805">Transcription regulation</keyword>
<dbReference type="SMART" id="SM00342">
    <property type="entry name" value="HTH_ARAC"/>
    <property type="match status" value="1"/>
</dbReference>
<dbReference type="GO" id="GO:0003700">
    <property type="term" value="F:DNA-binding transcription factor activity"/>
    <property type="evidence" value="ECO:0007669"/>
    <property type="project" value="InterPro"/>
</dbReference>
<evidence type="ECO:0000313" key="7">
    <source>
        <dbReference type="Proteomes" id="UP000293142"/>
    </source>
</evidence>
<keyword evidence="2" id="KW-0238">DNA-binding</keyword>
<keyword evidence="4" id="KW-1133">Transmembrane helix</keyword>
<sequence>MRWYSRISKLYYLRKFFLRLLLYSVFLAIIPNIALSIMTDQNVTTVFRQESSDKNSVLLTQMKHFMEILVHQIQDNCKQVILNQSFRNFESFPNGYYYEKLSGYLKTEDLPTNYSYLRNKQEAVASINLFKISNPFVDTVYYYDQEKSIVLSFGGETLFQQFDFDSFYDKDWFEPLNKGDYKGLIFLDTRAAMQETQKKKDVITLIIRSNVTNAFIINLDVAKLQEQIVSRLSEQDKLLIVSRDGGLIFKTDEENTARGLLDMVEGEPRFFDNEDITLVKENMLITRTFSPELGWSFINFASMDRLENGLNYLKNQIILSTALLIGAALLVAILSSRSLYRPLRQVVDTLRGQKPRAEGGVPPEQLKDELTDIKDYVQLTAYEKNQIIDKLRESLPYYREKFILSLIKPHTRSAEELAAKLGYLGIDFWLGPSICLVLSIDDYNVVLEAENPQIADLYRLKALQLLQETNCLGENMLTAEVEDDKLAIIMSMKELQLDQLFLLAEDIIQMLQQAMGGSFTIGVGSPCKDITGLPGSFHGAAEALQYRFVYGGSQVIFIEEVSLSVSEDLEGFSLLSNQYMSCIKLGKTEEAKQTLAAMVDNLKDKRIHYNEARSLFVQLLQSLQHGVLALGGKTDALFGPNPYRELAAKQRVEDLLAWFENLTVKVIQAVSEELTAKGSNHITKLLDIIEHDLNQDLSLNAVAGRLSLNPSYVSRLFKQFVGETFVDYVTAKRIERGKQLLESTELKIGEIAANVGYQNAYYFIKLFKEATGMTPGEYRKSSAQR</sequence>
<dbReference type="InterPro" id="IPR018062">
    <property type="entry name" value="HTH_AraC-typ_CS"/>
</dbReference>
<dbReference type="RefSeq" id="WP_131013581.1">
    <property type="nucleotide sequence ID" value="NZ_SIRE01000008.1"/>
</dbReference>
<gene>
    <name evidence="6" type="ORF">EYB31_11990</name>
</gene>